<evidence type="ECO:0000259" key="5">
    <source>
        <dbReference type="PROSITE" id="PS50054"/>
    </source>
</evidence>
<dbReference type="EMBL" id="JAVRRT010000011">
    <property type="protein sequence ID" value="KAK5167571.1"/>
    <property type="molecule type" value="Genomic_DNA"/>
</dbReference>
<evidence type="ECO:0000256" key="2">
    <source>
        <dbReference type="ARBA" id="ARBA00013064"/>
    </source>
</evidence>
<organism evidence="7 8">
    <name type="scientific">Saxophila tyrrhenica</name>
    <dbReference type="NCBI Taxonomy" id="1690608"/>
    <lineage>
        <taxon>Eukaryota</taxon>
        <taxon>Fungi</taxon>
        <taxon>Dikarya</taxon>
        <taxon>Ascomycota</taxon>
        <taxon>Pezizomycotina</taxon>
        <taxon>Dothideomycetes</taxon>
        <taxon>Dothideomycetidae</taxon>
        <taxon>Mycosphaerellales</taxon>
        <taxon>Extremaceae</taxon>
        <taxon>Saxophila</taxon>
    </lineage>
</organism>
<evidence type="ECO:0000313" key="7">
    <source>
        <dbReference type="EMBL" id="KAK5167571.1"/>
    </source>
</evidence>
<dbReference type="Proteomes" id="UP001337655">
    <property type="component" value="Unassembled WGS sequence"/>
</dbReference>
<dbReference type="InterPro" id="IPR016130">
    <property type="entry name" value="Tyr_Pase_AS"/>
</dbReference>
<dbReference type="SUPFAM" id="SSF52799">
    <property type="entry name" value="(Phosphotyrosine protein) phosphatases II"/>
    <property type="match status" value="1"/>
</dbReference>
<keyword evidence="4" id="KW-0904">Protein phosphatase</keyword>
<proteinExistence type="inferred from homology"/>
<dbReference type="InterPro" id="IPR029021">
    <property type="entry name" value="Prot-tyrosine_phosphatase-like"/>
</dbReference>
<dbReference type="GO" id="GO:0005634">
    <property type="term" value="C:nucleus"/>
    <property type="evidence" value="ECO:0007669"/>
    <property type="project" value="TreeGrafter"/>
</dbReference>
<name>A0AAV9P664_9PEZI</name>
<dbReference type="PROSITE" id="PS50054">
    <property type="entry name" value="TYR_PHOSPHATASE_DUAL"/>
    <property type="match status" value="1"/>
</dbReference>
<dbReference type="PANTHER" id="PTHR45848:SF4">
    <property type="entry name" value="DUAL SPECIFICITY PROTEIN PHOSPHATASE 12"/>
    <property type="match status" value="1"/>
</dbReference>
<dbReference type="PANTHER" id="PTHR45848">
    <property type="entry name" value="DUAL SPECIFICITY PROTEIN PHOSPHATASE 12 FAMILY MEMBER"/>
    <property type="match status" value="1"/>
</dbReference>
<sequence length="183" mass="20836">MGWLDQIPKAPSLYIGGLHALYQKPDLFAQAGITHIVSALDFDIYEAGAFQQYEHLHIRLDDDPNENLLAHFSEACKFIEQALEGGGAVFVHCAMGKSRSATICCAYLMQKFGGTPDQALMWVCEGRPVCDPNPGFKSQLLVWRKMLEAKGDGEADEIYQTWLKERWTGDWWSWDKRHRETKL</sequence>
<evidence type="ECO:0000259" key="6">
    <source>
        <dbReference type="PROSITE" id="PS50056"/>
    </source>
</evidence>
<dbReference type="AlphaFoldDB" id="A0AAV9P664"/>
<comment type="similarity">
    <text evidence="1">Belongs to the protein-tyrosine phosphatase family. Non-receptor class dual specificity subfamily.</text>
</comment>
<evidence type="ECO:0000313" key="8">
    <source>
        <dbReference type="Proteomes" id="UP001337655"/>
    </source>
</evidence>
<gene>
    <name evidence="7" type="ORF">LTR77_007270</name>
</gene>
<reference evidence="7 8" key="1">
    <citation type="submission" date="2023-08" db="EMBL/GenBank/DDBJ databases">
        <title>Black Yeasts Isolated from many extreme environments.</title>
        <authorList>
            <person name="Coleine C."/>
            <person name="Stajich J.E."/>
            <person name="Selbmann L."/>
        </authorList>
    </citation>
    <scope>NUCLEOTIDE SEQUENCE [LARGE SCALE GENOMIC DNA]</scope>
    <source>
        <strain evidence="7 8">CCFEE 5935</strain>
    </source>
</reference>
<dbReference type="EC" id="3.1.3.48" evidence="2"/>
<evidence type="ECO:0000256" key="4">
    <source>
        <dbReference type="ARBA" id="ARBA00022912"/>
    </source>
</evidence>
<protein>
    <recommendedName>
        <fullName evidence="2">protein-tyrosine-phosphatase</fullName>
        <ecNumber evidence="2">3.1.3.48</ecNumber>
    </recommendedName>
</protein>
<accession>A0AAV9P664</accession>
<dbReference type="PROSITE" id="PS50056">
    <property type="entry name" value="TYR_PHOSPHATASE_2"/>
    <property type="match status" value="1"/>
</dbReference>
<keyword evidence="3" id="KW-0378">Hydrolase</keyword>
<dbReference type="CDD" id="cd14518">
    <property type="entry name" value="DSP_fungal_YVH1"/>
    <property type="match status" value="1"/>
</dbReference>
<evidence type="ECO:0000256" key="3">
    <source>
        <dbReference type="ARBA" id="ARBA00022801"/>
    </source>
</evidence>
<feature type="domain" description="Tyrosine specific protein phosphatases" evidence="6">
    <location>
        <begin position="70"/>
        <end position="128"/>
    </location>
</feature>
<dbReference type="Pfam" id="PF00782">
    <property type="entry name" value="DSPc"/>
    <property type="match status" value="1"/>
</dbReference>
<evidence type="ECO:0000256" key="1">
    <source>
        <dbReference type="ARBA" id="ARBA00008601"/>
    </source>
</evidence>
<dbReference type="PROSITE" id="PS00383">
    <property type="entry name" value="TYR_PHOSPHATASE_1"/>
    <property type="match status" value="1"/>
</dbReference>
<dbReference type="Gene3D" id="3.90.190.10">
    <property type="entry name" value="Protein tyrosine phosphatase superfamily"/>
    <property type="match status" value="1"/>
</dbReference>
<feature type="domain" description="Tyrosine-protein phosphatase" evidence="5">
    <location>
        <begin position="4"/>
        <end position="149"/>
    </location>
</feature>
<dbReference type="GO" id="GO:0008138">
    <property type="term" value="F:protein tyrosine/serine/threonine phosphatase activity"/>
    <property type="evidence" value="ECO:0007669"/>
    <property type="project" value="TreeGrafter"/>
</dbReference>
<dbReference type="SMART" id="SM00195">
    <property type="entry name" value="DSPc"/>
    <property type="match status" value="1"/>
</dbReference>
<dbReference type="InterPro" id="IPR000387">
    <property type="entry name" value="Tyr_Pase_dom"/>
</dbReference>
<comment type="caution">
    <text evidence="7">The sequence shown here is derived from an EMBL/GenBank/DDBJ whole genome shotgun (WGS) entry which is preliminary data.</text>
</comment>
<keyword evidence="8" id="KW-1185">Reference proteome</keyword>
<dbReference type="RefSeq" id="XP_064657277.1">
    <property type="nucleotide sequence ID" value="XM_064804507.1"/>
</dbReference>
<dbReference type="GO" id="GO:0004725">
    <property type="term" value="F:protein tyrosine phosphatase activity"/>
    <property type="evidence" value="ECO:0007669"/>
    <property type="project" value="UniProtKB-EC"/>
</dbReference>
<dbReference type="InterPro" id="IPR000340">
    <property type="entry name" value="Dual-sp_phosphatase_cat-dom"/>
</dbReference>
<dbReference type="GeneID" id="89928606"/>
<dbReference type="InterPro" id="IPR020422">
    <property type="entry name" value="TYR_PHOSPHATASE_DUAL_dom"/>
</dbReference>